<dbReference type="GO" id="GO:0008115">
    <property type="term" value="F:sarcosine oxidase activity"/>
    <property type="evidence" value="ECO:0007669"/>
    <property type="project" value="TreeGrafter"/>
</dbReference>
<dbReference type="PANTHER" id="PTHR10961">
    <property type="entry name" value="PEROXISOMAL SARCOSINE OXIDASE"/>
    <property type="match status" value="1"/>
</dbReference>
<dbReference type="InterPro" id="IPR036188">
    <property type="entry name" value="FAD/NAD-bd_sf"/>
</dbReference>
<dbReference type="GO" id="GO:0050660">
    <property type="term" value="F:flavin adenine dinucleotide binding"/>
    <property type="evidence" value="ECO:0007669"/>
    <property type="project" value="InterPro"/>
</dbReference>
<evidence type="ECO:0000256" key="3">
    <source>
        <dbReference type="ARBA" id="ARBA00022630"/>
    </source>
</evidence>
<evidence type="ECO:0000256" key="4">
    <source>
        <dbReference type="ARBA" id="ARBA00022827"/>
    </source>
</evidence>
<dbReference type="Pfam" id="PF01266">
    <property type="entry name" value="DAO"/>
    <property type="match status" value="1"/>
</dbReference>
<dbReference type="SUPFAM" id="SSF54373">
    <property type="entry name" value="FAD-linked reductases, C-terminal domain"/>
    <property type="match status" value="1"/>
</dbReference>
<dbReference type="NCBIfam" id="NF008425">
    <property type="entry name" value="PRK11259.1"/>
    <property type="match status" value="1"/>
</dbReference>
<keyword evidence="4" id="KW-0274">FAD</keyword>
<dbReference type="InterPro" id="IPR006076">
    <property type="entry name" value="FAD-dep_OxRdtase"/>
</dbReference>
<protein>
    <recommendedName>
        <fullName evidence="6">FAD dependent oxidoreductase domain-containing protein</fullName>
    </recommendedName>
</protein>
<dbReference type="EMBL" id="JASFZW010000005">
    <property type="protein sequence ID" value="KAK2078181.1"/>
    <property type="molecule type" value="Genomic_DNA"/>
</dbReference>
<feature type="domain" description="FAD dependent oxidoreductase" evidence="6">
    <location>
        <begin position="1"/>
        <end position="330"/>
    </location>
</feature>
<keyword evidence="5" id="KW-0560">Oxidoreductase</keyword>
<dbReference type="SUPFAM" id="SSF51905">
    <property type="entry name" value="FAD/NAD(P)-binding domain"/>
    <property type="match status" value="1"/>
</dbReference>
<organism evidence="7 8">
    <name type="scientific">Prototheca wickerhamii</name>
    <dbReference type="NCBI Taxonomy" id="3111"/>
    <lineage>
        <taxon>Eukaryota</taxon>
        <taxon>Viridiplantae</taxon>
        <taxon>Chlorophyta</taxon>
        <taxon>core chlorophytes</taxon>
        <taxon>Trebouxiophyceae</taxon>
        <taxon>Chlorellales</taxon>
        <taxon>Chlorellaceae</taxon>
        <taxon>Prototheca</taxon>
    </lineage>
</organism>
<gene>
    <name evidence="7" type="ORF">QBZ16_004049</name>
</gene>
<reference evidence="7" key="1">
    <citation type="submission" date="2021-01" db="EMBL/GenBank/DDBJ databases">
        <authorList>
            <person name="Eckstrom K.M.E."/>
        </authorList>
    </citation>
    <scope>NUCLEOTIDE SEQUENCE</scope>
    <source>
        <strain evidence="7">UVCC 0001</strain>
    </source>
</reference>
<keyword evidence="3" id="KW-0285">Flavoprotein</keyword>
<evidence type="ECO:0000256" key="2">
    <source>
        <dbReference type="ARBA" id="ARBA00010989"/>
    </source>
</evidence>
<dbReference type="AlphaFoldDB" id="A0AAD9MN73"/>
<evidence type="ECO:0000313" key="7">
    <source>
        <dbReference type="EMBL" id="KAK2078181.1"/>
    </source>
</evidence>
<dbReference type="Gene3D" id="3.30.9.10">
    <property type="entry name" value="D-Amino Acid Oxidase, subunit A, domain 2"/>
    <property type="match status" value="1"/>
</dbReference>
<evidence type="ECO:0000256" key="5">
    <source>
        <dbReference type="ARBA" id="ARBA00023002"/>
    </source>
</evidence>
<name>A0AAD9MN73_PROWI</name>
<comment type="caution">
    <text evidence="7">The sequence shown here is derived from an EMBL/GenBank/DDBJ whole genome shotgun (WGS) entry which is preliminary data.</text>
</comment>
<accession>A0AAD9MN73</accession>
<dbReference type="Proteomes" id="UP001255856">
    <property type="component" value="Unassembled WGS sequence"/>
</dbReference>
<comment type="cofactor">
    <cofactor evidence="1">
        <name>FAD</name>
        <dbReference type="ChEBI" id="CHEBI:57692"/>
    </cofactor>
</comment>
<evidence type="ECO:0000259" key="6">
    <source>
        <dbReference type="Pfam" id="PF01266"/>
    </source>
</evidence>
<evidence type="ECO:0000313" key="8">
    <source>
        <dbReference type="Proteomes" id="UP001255856"/>
    </source>
</evidence>
<proteinExistence type="inferred from homology"/>
<sequence length="363" mass="39402">MGSSAMYHLASQGAKVLGLESQPEAPHTQGSHHGLTRITRLAYAEHPSYVPILRRSFVLWKQLEQETGRKLLTPTGCINFSPESSPEGVSCFKGALASALEHGLEHSVMTAKECHAKYPGYCLPEGYEATFEPMGGVLCPEECIAAHLEAAQRKGARLVTGAKVKSWSADPAGGPVSVTTEDGATYTGKRLIIAAGAWMPVLVPELKTLLKVERQVVGWFSLTGNPANFEPTTFPVAVFDDESGYETDPDAVDREVTLEDEGTLRVAVERYFPEAAGPMTRAAVCLFTNTPDENFLIDRHPRHEQVIICSACSGHGFKFGSVIGEILKDLTLQGSTPLDIEFLRFSEERKGHADVLQAFASNL</sequence>
<dbReference type="InterPro" id="IPR045170">
    <property type="entry name" value="MTOX"/>
</dbReference>
<comment type="similarity">
    <text evidence="2">Belongs to the MSOX/MTOX family.</text>
</comment>
<dbReference type="Gene3D" id="3.50.50.60">
    <property type="entry name" value="FAD/NAD(P)-binding domain"/>
    <property type="match status" value="1"/>
</dbReference>
<evidence type="ECO:0000256" key="1">
    <source>
        <dbReference type="ARBA" id="ARBA00001974"/>
    </source>
</evidence>
<dbReference type="PANTHER" id="PTHR10961:SF7">
    <property type="entry name" value="FAD DEPENDENT OXIDOREDUCTASE DOMAIN-CONTAINING PROTEIN"/>
    <property type="match status" value="1"/>
</dbReference>
<keyword evidence="8" id="KW-1185">Reference proteome</keyword>